<dbReference type="InterPro" id="IPR002641">
    <property type="entry name" value="PNPLA_dom"/>
</dbReference>
<dbReference type="EMBL" id="NFIE01000001">
    <property type="protein sequence ID" value="OUN89815.1"/>
    <property type="molecule type" value="Genomic_DNA"/>
</dbReference>
<feature type="active site" description="Proton acceptor" evidence="4">
    <location>
        <position position="178"/>
    </location>
</feature>
<dbReference type="Proteomes" id="UP000195781">
    <property type="component" value="Unassembled WGS sequence"/>
</dbReference>
<dbReference type="GO" id="GO:0016042">
    <property type="term" value="P:lipid catabolic process"/>
    <property type="evidence" value="ECO:0007669"/>
    <property type="project" value="UniProtKB-UniRule"/>
</dbReference>
<evidence type="ECO:0000256" key="3">
    <source>
        <dbReference type="ARBA" id="ARBA00023098"/>
    </source>
</evidence>
<dbReference type="PANTHER" id="PTHR14226:SF25">
    <property type="entry name" value="PHOSPHOESTERASE"/>
    <property type="match status" value="1"/>
</dbReference>
<dbReference type="Pfam" id="PF19890">
    <property type="entry name" value="DUF6363"/>
    <property type="match status" value="1"/>
</dbReference>
<dbReference type="PROSITE" id="PS51635">
    <property type="entry name" value="PNPLA"/>
    <property type="match status" value="1"/>
</dbReference>
<gene>
    <name evidence="6" type="ORF">B5G02_00210</name>
</gene>
<dbReference type="Pfam" id="PF01734">
    <property type="entry name" value="Patatin"/>
    <property type="match status" value="1"/>
</dbReference>
<keyword evidence="2 4" id="KW-0442">Lipid degradation</keyword>
<feature type="active site" description="Nucleophile" evidence="4">
    <location>
        <position position="58"/>
    </location>
</feature>
<feature type="short sequence motif" description="GXSXG" evidence="4">
    <location>
        <begin position="56"/>
        <end position="60"/>
    </location>
</feature>
<evidence type="ECO:0000313" key="7">
    <source>
        <dbReference type="Proteomes" id="UP000195781"/>
    </source>
</evidence>
<dbReference type="SUPFAM" id="SSF52151">
    <property type="entry name" value="FabD/lysophospholipase-like"/>
    <property type="match status" value="1"/>
</dbReference>
<comment type="caution">
    <text evidence="4">Lacks conserved residue(s) required for the propagation of feature annotation.</text>
</comment>
<evidence type="ECO:0000259" key="5">
    <source>
        <dbReference type="PROSITE" id="PS51635"/>
    </source>
</evidence>
<feature type="short sequence motif" description="DGA/G" evidence="4">
    <location>
        <begin position="178"/>
        <end position="180"/>
    </location>
</feature>
<dbReference type="PANTHER" id="PTHR14226">
    <property type="entry name" value="NEUROPATHY TARGET ESTERASE/SWISS CHEESE D.MELANOGASTER"/>
    <property type="match status" value="1"/>
</dbReference>
<dbReference type="InterPro" id="IPR016035">
    <property type="entry name" value="Acyl_Trfase/lysoPLipase"/>
</dbReference>
<dbReference type="GO" id="GO:0016787">
    <property type="term" value="F:hydrolase activity"/>
    <property type="evidence" value="ECO:0007669"/>
    <property type="project" value="UniProtKB-UniRule"/>
</dbReference>
<dbReference type="InterPro" id="IPR050301">
    <property type="entry name" value="NTE"/>
</dbReference>
<dbReference type="Gene3D" id="3.40.1090.10">
    <property type="entry name" value="Cytosolic phospholipase A2 catalytic domain"/>
    <property type="match status" value="1"/>
</dbReference>
<name>A0A1Y3XWC7_9ACTN</name>
<dbReference type="AlphaFoldDB" id="A0A1Y3XWC7"/>
<dbReference type="OrthoDB" id="9802424at2"/>
<dbReference type="InterPro" id="IPR037483">
    <property type="entry name" value="YjjU-like"/>
</dbReference>
<comment type="caution">
    <text evidence="6">The sequence shown here is derived from an EMBL/GenBank/DDBJ whole genome shotgun (WGS) entry which is preliminary data.</text>
</comment>
<accession>A0A1Y3XWC7</accession>
<dbReference type="RefSeq" id="WP_094334704.1">
    <property type="nucleotide sequence ID" value="NZ_NFIE01000001.1"/>
</dbReference>
<feature type="domain" description="PNPLA" evidence="5">
    <location>
        <begin position="25"/>
        <end position="191"/>
    </location>
</feature>
<dbReference type="CDD" id="cd07208">
    <property type="entry name" value="Pat_hypo_Ecoli_yjju_like"/>
    <property type="match status" value="1"/>
</dbReference>
<protein>
    <submittedName>
        <fullName evidence="6">Patatin family protein</fullName>
    </submittedName>
</protein>
<evidence type="ECO:0000256" key="2">
    <source>
        <dbReference type="ARBA" id="ARBA00022963"/>
    </source>
</evidence>
<sequence length="303" mass="33532">MRDAWSGMADTEGAERARNAGRAALILEGGSFRSEFTAGVLDVMLERGIEVPACFGVSAGVLCGLSFKSRQIGRANRVNLAFCNDPRYISTRSLATTGSMIGYDFMLNEVQDRIDPFDTRAFSDNPMRLIATVTNMTFGTAEYLEVRDASLDIDIVRASTSLPLVTQPVEIAGSKYVDGGVADSVPIEHVLGDEGFDRVLVVLTQDRSYKKEPYPPEFMAAARARYTAYPYLLDALETRHDRYNAQRERIWEAERAGKALVIAPSRPVEVGHVERSAPKLLELYIEGRQEAERHLDEIAAFLG</sequence>
<dbReference type="InterPro" id="IPR045943">
    <property type="entry name" value="DUF6363"/>
</dbReference>
<keyword evidence="3 4" id="KW-0443">Lipid metabolism</keyword>
<evidence type="ECO:0000256" key="4">
    <source>
        <dbReference type="PROSITE-ProRule" id="PRU01161"/>
    </source>
</evidence>
<evidence type="ECO:0000256" key="1">
    <source>
        <dbReference type="ARBA" id="ARBA00022801"/>
    </source>
</evidence>
<evidence type="ECO:0000313" key="6">
    <source>
        <dbReference type="EMBL" id="OUN89815.1"/>
    </source>
</evidence>
<organism evidence="6 7">
    <name type="scientific">[Collinsella] massiliensis</name>
    <dbReference type="NCBI Taxonomy" id="1232426"/>
    <lineage>
        <taxon>Bacteria</taxon>
        <taxon>Bacillati</taxon>
        <taxon>Actinomycetota</taxon>
        <taxon>Coriobacteriia</taxon>
        <taxon>Coriobacteriales</taxon>
        <taxon>Coriobacteriaceae</taxon>
        <taxon>Enorma</taxon>
    </lineage>
</organism>
<keyword evidence="1 4" id="KW-0378">Hydrolase</keyword>
<keyword evidence="7" id="KW-1185">Reference proteome</keyword>
<reference evidence="7" key="1">
    <citation type="submission" date="2017-04" db="EMBL/GenBank/DDBJ databases">
        <title>Function of individual gut microbiota members based on whole genome sequencing of pure cultures obtained from chicken caecum.</title>
        <authorList>
            <person name="Medvecky M."/>
            <person name="Cejkova D."/>
            <person name="Polansky O."/>
            <person name="Karasova D."/>
            <person name="Kubasova T."/>
            <person name="Cizek A."/>
            <person name="Rychlik I."/>
        </authorList>
    </citation>
    <scope>NUCLEOTIDE SEQUENCE [LARGE SCALE GENOMIC DNA]</scope>
    <source>
        <strain evidence="7">An5</strain>
    </source>
</reference>
<proteinExistence type="predicted"/>